<dbReference type="EMBL" id="WIXP02000004">
    <property type="protein sequence ID" value="KAF6212174.1"/>
    <property type="molecule type" value="Genomic_DNA"/>
</dbReference>
<accession>A0A6A4IXC8</accession>
<proteinExistence type="predicted"/>
<feature type="compositionally biased region" description="Basic residues" evidence="1">
    <location>
        <begin position="236"/>
        <end position="252"/>
    </location>
</feature>
<feature type="region of interest" description="Disordered" evidence="1">
    <location>
        <begin position="236"/>
        <end position="258"/>
    </location>
</feature>
<feature type="region of interest" description="Disordered" evidence="1">
    <location>
        <begin position="108"/>
        <end position="137"/>
    </location>
</feature>
<keyword evidence="3" id="KW-1185">Reference proteome</keyword>
<feature type="compositionally biased region" description="Polar residues" evidence="1">
    <location>
        <begin position="108"/>
        <end position="128"/>
    </location>
</feature>
<sequence>MVVETRISRSASNVGCAITCNKGPVRPPRKLNCPRGTQGRTSKAQGQITGHVKMEKSDSNLVSSLKSNPCPENVKLNGVRKINEIPVVKQGVIQGFSKMVPLQEIRPTKSNSFKGGRKSSVNNENRNMSSKKDMWTKNPLDGSVKTFAAYPTAPAKTVSFLKTPLLNDTKVTEGRRPSLRMPAHIPKAGKKLRYNITVVGTEIKLVDTKNRGSRLTPIKPFTSPLLFRQISSLSRRNPKRLARRKRKTKPKQVKISSEESCRNESLECSLNQAGNNMVIDLNRSELSEVVGLPSDRERLRKVYKFSDRRMKTEVIAKANQAFTGEEILLERLDPISNILSTELVDSVKRCQSIIDFVTAPIENPNPPFTMKHVFYDTTMMEELNFPHLNTADLSRNDVPDLKLIPAYLSGVKMKRSLSSPELAVNTSVRGSRSLSLLGRKKKKKPRIETILATRPKGFQHAKWLEKTVGSDSTLKSKLLQDVIISQVKKCLKRQAELRQKIQASSEMIENRCSQTRL</sequence>
<evidence type="ECO:0000313" key="2">
    <source>
        <dbReference type="EMBL" id="KAF6212174.1"/>
    </source>
</evidence>
<reference evidence="2" key="1">
    <citation type="journal article" date="2021" name="Mol. Ecol. Resour.">
        <title>Apolygus lucorum genome provides insights into omnivorousness and mesophyll feeding.</title>
        <authorList>
            <person name="Liu Y."/>
            <person name="Liu H."/>
            <person name="Wang H."/>
            <person name="Huang T."/>
            <person name="Liu B."/>
            <person name="Yang B."/>
            <person name="Yin L."/>
            <person name="Li B."/>
            <person name="Zhang Y."/>
            <person name="Zhang S."/>
            <person name="Jiang F."/>
            <person name="Zhang X."/>
            <person name="Ren Y."/>
            <person name="Wang B."/>
            <person name="Wang S."/>
            <person name="Lu Y."/>
            <person name="Wu K."/>
            <person name="Fan W."/>
            <person name="Wang G."/>
        </authorList>
    </citation>
    <scope>NUCLEOTIDE SEQUENCE</scope>
    <source>
        <strain evidence="2">12Hb</strain>
    </source>
</reference>
<name>A0A6A4IXC8_APOLU</name>
<organism evidence="2 3">
    <name type="scientific">Apolygus lucorum</name>
    <name type="common">Small green plant bug</name>
    <name type="synonym">Lygocoris lucorum</name>
    <dbReference type="NCBI Taxonomy" id="248454"/>
    <lineage>
        <taxon>Eukaryota</taxon>
        <taxon>Metazoa</taxon>
        <taxon>Ecdysozoa</taxon>
        <taxon>Arthropoda</taxon>
        <taxon>Hexapoda</taxon>
        <taxon>Insecta</taxon>
        <taxon>Pterygota</taxon>
        <taxon>Neoptera</taxon>
        <taxon>Paraneoptera</taxon>
        <taxon>Hemiptera</taxon>
        <taxon>Heteroptera</taxon>
        <taxon>Panheteroptera</taxon>
        <taxon>Cimicomorpha</taxon>
        <taxon>Miridae</taxon>
        <taxon>Mirini</taxon>
        <taxon>Apolygus</taxon>
    </lineage>
</organism>
<protein>
    <submittedName>
        <fullName evidence="2">Uncharacterized protein</fullName>
    </submittedName>
</protein>
<evidence type="ECO:0000256" key="1">
    <source>
        <dbReference type="SAM" id="MobiDB-lite"/>
    </source>
</evidence>
<comment type="caution">
    <text evidence="2">The sequence shown here is derived from an EMBL/GenBank/DDBJ whole genome shotgun (WGS) entry which is preliminary data.</text>
</comment>
<dbReference type="Proteomes" id="UP000466442">
    <property type="component" value="Unassembled WGS sequence"/>
</dbReference>
<evidence type="ECO:0000313" key="3">
    <source>
        <dbReference type="Proteomes" id="UP000466442"/>
    </source>
</evidence>
<dbReference type="AlphaFoldDB" id="A0A6A4IXC8"/>
<gene>
    <name evidence="2" type="ORF">GE061_012695</name>
</gene>